<reference evidence="2" key="1">
    <citation type="journal article" date="2019" name="Sci. Rep.">
        <title>Draft genome of Tanacetum cinerariifolium, the natural source of mosquito coil.</title>
        <authorList>
            <person name="Yamashiro T."/>
            <person name="Shiraishi A."/>
            <person name="Satake H."/>
            <person name="Nakayama K."/>
        </authorList>
    </citation>
    <scope>NUCLEOTIDE SEQUENCE</scope>
</reference>
<evidence type="ECO:0008006" key="3">
    <source>
        <dbReference type="Google" id="ProtNLM"/>
    </source>
</evidence>
<feature type="region of interest" description="Disordered" evidence="1">
    <location>
        <begin position="301"/>
        <end position="321"/>
    </location>
</feature>
<accession>A0A6L2KQL7</accession>
<name>A0A6L2KQL7_TANCI</name>
<dbReference type="EMBL" id="BKCJ010002926">
    <property type="protein sequence ID" value="GEU51833.1"/>
    <property type="molecule type" value="Genomic_DNA"/>
</dbReference>
<organism evidence="2">
    <name type="scientific">Tanacetum cinerariifolium</name>
    <name type="common">Dalmatian daisy</name>
    <name type="synonym">Chrysanthemum cinerariifolium</name>
    <dbReference type="NCBI Taxonomy" id="118510"/>
    <lineage>
        <taxon>Eukaryota</taxon>
        <taxon>Viridiplantae</taxon>
        <taxon>Streptophyta</taxon>
        <taxon>Embryophyta</taxon>
        <taxon>Tracheophyta</taxon>
        <taxon>Spermatophyta</taxon>
        <taxon>Magnoliopsida</taxon>
        <taxon>eudicotyledons</taxon>
        <taxon>Gunneridae</taxon>
        <taxon>Pentapetalae</taxon>
        <taxon>asterids</taxon>
        <taxon>campanulids</taxon>
        <taxon>Asterales</taxon>
        <taxon>Asteraceae</taxon>
        <taxon>Asteroideae</taxon>
        <taxon>Anthemideae</taxon>
        <taxon>Anthemidinae</taxon>
        <taxon>Tanacetum</taxon>
    </lineage>
</organism>
<feature type="compositionally biased region" description="Basic and acidic residues" evidence="1">
    <location>
        <begin position="302"/>
        <end position="316"/>
    </location>
</feature>
<evidence type="ECO:0000256" key="1">
    <source>
        <dbReference type="SAM" id="MobiDB-lite"/>
    </source>
</evidence>
<sequence length="504" mass="58134">MVRVDGKPLICCKCEGLLRGGFCWFCASNFEISFNNDLNLNSFDDSQNLSDYSPQPQYEIYPCELSGNDSHYGYDFPPRFPFVYEQKPSYNQKFNENYYPHNSLSFLCCDNCEGLHESFQCQSLNQNFFEPNPCYSSGFDQYQPSQSSVTQQLPQRSNEDIQLEMAKLIKNNRILLNNNIFPYEEASMEVLLAKERVLKLIQAWDEKQIESWSLPKLLLQLFNHSKTINEILKRQHSIQYKQYLANSSNAITPVLPSGEIEYSLSMGYEHLSTISKMKLDEVIKSSVKNIVPIPSEYEVTSDDEKINSDKEDRHCSNAESDIIEPLSKQDTLFDSSPKFDYLEEISGELMPTSIVNEDRIKREHEEYIILMEKLLAINSFPRPLENFHANSIIETLPTSTIPDDPSFSRPPPEQLDVRFFFDFRPNLKELISAMINNIDKLNDDDCFDLGGGEIDVFANIEDDNCFPFIFVVRIFLPYLTYLEVSSLLLSTRSEDTIFDPGIST</sequence>
<protein>
    <recommendedName>
        <fullName evidence="3">Pre-mRNA splicing Prp18-interacting factor</fullName>
    </recommendedName>
</protein>
<comment type="caution">
    <text evidence="2">The sequence shown here is derived from an EMBL/GenBank/DDBJ whole genome shotgun (WGS) entry which is preliminary data.</text>
</comment>
<gene>
    <name evidence="2" type="ORF">Tci_023811</name>
</gene>
<evidence type="ECO:0000313" key="2">
    <source>
        <dbReference type="EMBL" id="GEU51833.1"/>
    </source>
</evidence>
<dbReference type="AlphaFoldDB" id="A0A6L2KQL7"/>
<proteinExistence type="predicted"/>